<evidence type="ECO:0000259" key="9">
    <source>
        <dbReference type="Pfam" id="PF01163"/>
    </source>
</evidence>
<reference evidence="11" key="1">
    <citation type="journal article" date="2011" name="Genome Biol.">
        <title>Comparative and functional genomics provide insights into the pathogenicity of dermatophytic fungi.</title>
        <authorList>
            <person name="Burmester A."/>
            <person name="Shelest E."/>
            <person name="Gloeckner G."/>
            <person name="Heddergott C."/>
            <person name="Schindler S."/>
            <person name="Staib P."/>
            <person name="Heidel A."/>
            <person name="Felder M."/>
            <person name="Petzold A."/>
            <person name="Szafranski K."/>
            <person name="Feuermann M."/>
            <person name="Pedruzzi I."/>
            <person name="Priebe S."/>
            <person name="Groth M."/>
            <person name="Winkler R."/>
            <person name="Li W."/>
            <person name="Kniemeyer O."/>
            <person name="Schroeckh V."/>
            <person name="Hertweck C."/>
            <person name="Hube B."/>
            <person name="White T.C."/>
            <person name="Platzer M."/>
            <person name="Guthke R."/>
            <person name="Heitman J."/>
            <person name="Woestemeyer J."/>
            <person name="Zipfel P.F."/>
            <person name="Monod M."/>
            <person name="Brakhage A.A."/>
        </authorList>
    </citation>
    <scope>NUCLEOTIDE SEQUENCE [LARGE SCALE GENOMIC DNA]</scope>
    <source>
        <strain evidence="11">HKI 0517</strain>
    </source>
</reference>
<keyword evidence="2" id="KW-0723">Serine/threonine-protein kinase</keyword>
<dbReference type="AlphaFoldDB" id="D4DK31"/>
<dbReference type="GeneID" id="9584353"/>
<dbReference type="EC" id="2.7.11.1" evidence="1"/>
<evidence type="ECO:0000256" key="3">
    <source>
        <dbReference type="ARBA" id="ARBA00022679"/>
    </source>
</evidence>
<dbReference type="InterPro" id="IPR018934">
    <property type="entry name" value="RIO_dom"/>
</dbReference>
<keyword evidence="3" id="KW-0808">Transferase</keyword>
<evidence type="ECO:0000256" key="6">
    <source>
        <dbReference type="ARBA" id="ARBA00022840"/>
    </source>
</evidence>
<dbReference type="GO" id="GO:0005524">
    <property type="term" value="F:ATP binding"/>
    <property type="evidence" value="ECO:0007669"/>
    <property type="project" value="UniProtKB-KW"/>
</dbReference>
<gene>
    <name evidence="10" type="ORF">TRV_07552</name>
</gene>
<protein>
    <recommendedName>
        <fullName evidence="1">non-specific serine/threonine protein kinase</fullName>
        <ecNumber evidence="1">2.7.11.1</ecNumber>
    </recommendedName>
</protein>
<feature type="domain" description="RIO-type" evidence="9">
    <location>
        <begin position="205"/>
        <end position="253"/>
    </location>
</feature>
<keyword evidence="11" id="KW-1185">Reference proteome</keyword>
<sequence length="281" mass="32208">MESSLESDNAHYIPKSDIEVLSQEIDNELGMYRIRTGNKIRYLTIEVDAFDEDTMCRPYLLIPELPSFPNAPWTKMDICRSNDGSLKVTTSDVKLQGVGFVWHPEKVEVLSLKRTRYYRHNVHEVIFNGAPAIAKIVRWEWELPRMENETAVYSFIYQDQCAHPEDPPIAPQVLAHLTEDGRVMGLLLEKVNGRFPGLDDLARCEEVVRRVHDIGIVHGDINRYNFLIDDETGNIRLVDFEHAKHLTEETARAELDSLPSELAEETGRGTTTEEKIAIFED</sequence>
<evidence type="ECO:0000256" key="1">
    <source>
        <dbReference type="ARBA" id="ARBA00012513"/>
    </source>
</evidence>
<dbReference type="Proteomes" id="UP000008383">
    <property type="component" value="Unassembled WGS sequence"/>
</dbReference>
<dbReference type="GO" id="GO:0004674">
    <property type="term" value="F:protein serine/threonine kinase activity"/>
    <property type="evidence" value="ECO:0007669"/>
    <property type="project" value="UniProtKB-KW"/>
</dbReference>
<evidence type="ECO:0000256" key="7">
    <source>
        <dbReference type="ARBA" id="ARBA00047899"/>
    </source>
</evidence>
<keyword evidence="6" id="KW-0067">ATP-binding</keyword>
<evidence type="ECO:0000256" key="4">
    <source>
        <dbReference type="ARBA" id="ARBA00022741"/>
    </source>
</evidence>
<comment type="catalytic activity">
    <reaction evidence="7">
        <text>L-threonyl-[protein] + ATP = O-phospho-L-threonyl-[protein] + ADP + H(+)</text>
        <dbReference type="Rhea" id="RHEA:46608"/>
        <dbReference type="Rhea" id="RHEA-COMP:11060"/>
        <dbReference type="Rhea" id="RHEA-COMP:11605"/>
        <dbReference type="ChEBI" id="CHEBI:15378"/>
        <dbReference type="ChEBI" id="CHEBI:30013"/>
        <dbReference type="ChEBI" id="CHEBI:30616"/>
        <dbReference type="ChEBI" id="CHEBI:61977"/>
        <dbReference type="ChEBI" id="CHEBI:456216"/>
        <dbReference type="EC" id="2.7.11.1"/>
    </reaction>
</comment>
<dbReference type="HOGENOM" id="CLU_064787_2_0_1"/>
<comment type="catalytic activity">
    <reaction evidence="8">
        <text>L-seryl-[protein] + ATP = O-phospho-L-seryl-[protein] + ADP + H(+)</text>
        <dbReference type="Rhea" id="RHEA:17989"/>
        <dbReference type="Rhea" id="RHEA-COMP:9863"/>
        <dbReference type="Rhea" id="RHEA-COMP:11604"/>
        <dbReference type="ChEBI" id="CHEBI:15378"/>
        <dbReference type="ChEBI" id="CHEBI:29999"/>
        <dbReference type="ChEBI" id="CHEBI:30616"/>
        <dbReference type="ChEBI" id="CHEBI:83421"/>
        <dbReference type="ChEBI" id="CHEBI:456216"/>
        <dbReference type="EC" id="2.7.11.1"/>
    </reaction>
</comment>
<dbReference type="RefSeq" id="XP_003018424.1">
    <property type="nucleotide sequence ID" value="XM_003018378.1"/>
</dbReference>
<organism evidence="10 11">
    <name type="scientific">Trichophyton verrucosum (strain HKI 0517)</name>
    <dbReference type="NCBI Taxonomy" id="663202"/>
    <lineage>
        <taxon>Eukaryota</taxon>
        <taxon>Fungi</taxon>
        <taxon>Dikarya</taxon>
        <taxon>Ascomycota</taxon>
        <taxon>Pezizomycotina</taxon>
        <taxon>Eurotiomycetes</taxon>
        <taxon>Eurotiomycetidae</taxon>
        <taxon>Onygenales</taxon>
        <taxon>Arthrodermataceae</taxon>
        <taxon>Trichophyton</taxon>
    </lineage>
</organism>
<dbReference type="OrthoDB" id="4206194at2759"/>
<dbReference type="KEGG" id="tve:TRV_07552"/>
<keyword evidence="5" id="KW-0418">Kinase</keyword>
<evidence type="ECO:0000256" key="2">
    <source>
        <dbReference type="ARBA" id="ARBA00022527"/>
    </source>
</evidence>
<name>D4DK31_TRIVH</name>
<evidence type="ECO:0000313" key="10">
    <source>
        <dbReference type="EMBL" id="EFE37779.1"/>
    </source>
</evidence>
<dbReference type="Pfam" id="PF01163">
    <property type="entry name" value="RIO1"/>
    <property type="match status" value="1"/>
</dbReference>
<evidence type="ECO:0000256" key="8">
    <source>
        <dbReference type="ARBA" id="ARBA00048679"/>
    </source>
</evidence>
<proteinExistence type="predicted"/>
<evidence type="ECO:0000313" key="11">
    <source>
        <dbReference type="Proteomes" id="UP000008383"/>
    </source>
</evidence>
<evidence type="ECO:0000256" key="5">
    <source>
        <dbReference type="ARBA" id="ARBA00022777"/>
    </source>
</evidence>
<dbReference type="InterPro" id="IPR011009">
    <property type="entry name" value="Kinase-like_dom_sf"/>
</dbReference>
<accession>D4DK31</accession>
<dbReference type="Gene3D" id="1.10.510.10">
    <property type="entry name" value="Transferase(Phosphotransferase) domain 1"/>
    <property type="match status" value="1"/>
</dbReference>
<comment type="caution">
    <text evidence="10">The sequence shown here is derived from an EMBL/GenBank/DDBJ whole genome shotgun (WGS) entry which is preliminary data.</text>
</comment>
<dbReference type="SUPFAM" id="SSF56112">
    <property type="entry name" value="Protein kinase-like (PK-like)"/>
    <property type="match status" value="1"/>
</dbReference>
<keyword evidence="4" id="KW-0547">Nucleotide-binding</keyword>
<dbReference type="EMBL" id="ACYE01000451">
    <property type="protein sequence ID" value="EFE37779.1"/>
    <property type="molecule type" value="Genomic_DNA"/>
</dbReference>